<dbReference type="SUPFAM" id="SSF48371">
    <property type="entry name" value="ARM repeat"/>
    <property type="match status" value="1"/>
</dbReference>
<proteinExistence type="predicted"/>
<dbReference type="OrthoDB" id="18866at2759"/>
<keyword evidence="1" id="KW-0472">Membrane</keyword>
<keyword evidence="1" id="KW-0812">Transmembrane</keyword>
<gene>
    <name evidence="2" type="ORF">KFE25_006367</name>
</gene>
<protein>
    <submittedName>
        <fullName evidence="2">Uncharacterized protein</fullName>
    </submittedName>
</protein>
<feature type="transmembrane region" description="Helical" evidence="1">
    <location>
        <begin position="384"/>
        <end position="403"/>
    </location>
</feature>
<evidence type="ECO:0000256" key="1">
    <source>
        <dbReference type="SAM" id="Phobius"/>
    </source>
</evidence>
<dbReference type="OMA" id="EYICASP"/>
<keyword evidence="3" id="KW-1185">Reference proteome</keyword>
<reference evidence="2" key="1">
    <citation type="submission" date="2021-05" db="EMBL/GenBank/DDBJ databases">
        <title>The genome of the haptophyte Pavlova lutheri (Diacronema luteri, Pavlovales) - a model for lipid biosynthesis in eukaryotic algae.</title>
        <authorList>
            <person name="Hulatt C.J."/>
            <person name="Posewitz M.C."/>
        </authorList>
    </citation>
    <scope>NUCLEOTIDE SEQUENCE</scope>
    <source>
        <strain evidence="2">NIVA-4/92</strain>
    </source>
</reference>
<comment type="caution">
    <text evidence="2">The sequence shown here is derived from an EMBL/GenBank/DDBJ whole genome shotgun (WGS) entry which is preliminary data.</text>
</comment>
<dbReference type="InterPro" id="IPR011989">
    <property type="entry name" value="ARM-like"/>
</dbReference>
<organism evidence="2 3">
    <name type="scientific">Diacronema lutheri</name>
    <name type="common">Unicellular marine alga</name>
    <name type="synonym">Monochrysis lutheri</name>
    <dbReference type="NCBI Taxonomy" id="2081491"/>
    <lineage>
        <taxon>Eukaryota</taxon>
        <taxon>Haptista</taxon>
        <taxon>Haptophyta</taxon>
        <taxon>Pavlovophyceae</taxon>
        <taxon>Pavlovales</taxon>
        <taxon>Pavlovaceae</taxon>
        <taxon>Diacronema</taxon>
    </lineage>
</organism>
<dbReference type="Proteomes" id="UP000751190">
    <property type="component" value="Unassembled WGS sequence"/>
</dbReference>
<dbReference type="AlphaFoldDB" id="A0A8J6CCI0"/>
<feature type="transmembrane region" description="Helical" evidence="1">
    <location>
        <begin position="325"/>
        <end position="349"/>
    </location>
</feature>
<evidence type="ECO:0000313" key="2">
    <source>
        <dbReference type="EMBL" id="KAG8469912.1"/>
    </source>
</evidence>
<dbReference type="EMBL" id="JAGTXO010000002">
    <property type="protein sequence ID" value="KAG8469912.1"/>
    <property type="molecule type" value="Genomic_DNA"/>
</dbReference>
<sequence length="436" mass="45822">MFRAALRWGVRGLAQVARRAAPAAEPAAAPAAAPLTWRGRAAYTAAYAYVCVNVGALLTNQNESLVALETFVVISREVLAPSEDEKLEKCLDVLARGLPLSTTLRELVVRTDGVAPRLLELSRSAHTVKARHHAAKALDTTCALPAARRALIDIGLHEGMVALILDPAALRFVRKATASALAQLAAGAARAAEAGDAQARADLDRLAAAGAIRALQASLDDPACARQRTRGALLRMCGALHAGTAEHARVLAALSGAERELVEARRAELAARKADPLAPLVDSAHSLLVEGGALMYLHTAAGGLVWGALESARARLGARQIARHALVTSAVTCLLPITVVGGLVTAYHELEKATDTRPQKLAMYSAAALLLYPGWRAMQVVEAVAPHWLGGHIVGFMSFFAWLRYTESDLLRSDAQLLAADSTRDGAADSSGPDSG</sequence>
<accession>A0A8J6CCI0</accession>
<dbReference type="Gene3D" id="1.25.10.10">
    <property type="entry name" value="Leucine-rich Repeat Variant"/>
    <property type="match status" value="1"/>
</dbReference>
<dbReference type="InterPro" id="IPR016024">
    <property type="entry name" value="ARM-type_fold"/>
</dbReference>
<evidence type="ECO:0000313" key="3">
    <source>
        <dbReference type="Proteomes" id="UP000751190"/>
    </source>
</evidence>
<keyword evidence="1" id="KW-1133">Transmembrane helix</keyword>
<name>A0A8J6CCI0_DIALT</name>